<dbReference type="OrthoDB" id="2630335at2"/>
<dbReference type="Proteomes" id="UP000297014">
    <property type="component" value="Unassembled WGS sequence"/>
</dbReference>
<keyword evidence="1" id="KW-1133">Transmembrane helix</keyword>
<reference evidence="2 3" key="1">
    <citation type="submission" date="2014-01" db="EMBL/GenBank/DDBJ databases">
        <title>Draft genome sequencing of Bacillus alcalophilus CGMCC 1.3604.</title>
        <authorList>
            <person name="Yang J."/>
            <person name="Diao L."/>
            <person name="Yang S."/>
        </authorList>
    </citation>
    <scope>NUCLEOTIDE SEQUENCE [LARGE SCALE GENOMIC DNA]</scope>
    <source>
        <strain evidence="2 3">CGMCC 1.3604</strain>
    </source>
</reference>
<proteinExistence type="predicted"/>
<comment type="caution">
    <text evidence="2">The sequence shown here is derived from an EMBL/GenBank/DDBJ whole genome shotgun (WGS) entry which is preliminary data.</text>
</comment>
<feature type="transmembrane region" description="Helical" evidence="1">
    <location>
        <begin position="12"/>
        <end position="29"/>
    </location>
</feature>
<keyword evidence="1" id="KW-0812">Transmembrane</keyword>
<organism evidence="2 3">
    <name type="scientific">Alkalihalobacillus alcalophilus ATCC 27647 = CGMCC 1.3604</name>
    <dbReference type="NCBI Taxonomy" id="1218173"/>
    <lineage>
        <taxon>Bacteria</taxon>
        <taxon>Bacillati</taxon>
        <taxon>Bacillota</taxon>
        <taxon>Bacilli</taxon>
        <taxon>Bacillales</taxon>
        <taxon>Bacillaceae</taxon>
        <taxon>Alkalihalobacillus</taxon>
    </lineage>
</organism>
<name>A0A4S4K603_ALKAL</name>
<keyword evidence="1" id="KW-0472">Membrane</keyword>
<dbReference type="AlphaFoldDB" id="A0A4S4K603"/>
<evidence type="ECO:0000313" key="2">
    <source>
        <dbReference type="EMBL" id="THG91579.1"/>
    </source>
</evidence>
<dbReference type="RefSeq" id="WP_136445942.1">
    <property type="nucleotide sequence ID" value="NZ_JALP01000061.1"/>
</dbReference>
<dbReference type="EMBL" id="JALP01000061">
    <property type="protein sequence ID" value="THG91579.1"/>
    <property type="molecule type" value="Genomic_DNA"/>
</dbReference>
<feature type="transmembrane region" description="Helical" evidence="1">
    <location>
        <begin position="81"/>
        <end position="100"/>
    </location>
</feature>
<evidence type="ECO:0000313" key="3">
    <source>
        <dbReference type="Proteomes" id="UP000297014"/>
    </source>
</evidence>
<feature type="transmembrane region" description="Helical" evidence="1">
    <location>
        <begin position="49"/>
        <end position="69"/>
    </location>
</feature>
<protein>
    <submittedName>
        <fullName evidence="2">Uncharacterized protein</fullName>
    </submittedName>
</protein>
<gene>
    <name evidence="2" type="ORF">AJ85_03930</name>
</gene>
<evidence type="ECO:0000256" key="1">
    <source>
        <dbReference type="SAM" id="Phobius"/>
    </source>
</evidence>
<accession>A0A4S4K603</accession>
<sequence length="106" mass="12428">MMKVFIKDVGRSIELFFFVAIGLYLVYNFGERFYGTYGITFTGNIWVNWFGLSYFLFVLYALLMGLVFFKNVKFYNDFLTSKMSWALLGVSIFILVIPFIKGENPF</sequence>